<evidence type="ECO:0000313" key="3">
    <source>
        <dbReference type="Proteomes" id="UP000318081"/>
    </source>
</evidence>
<protein>
    <submittedName>
        <fullName evidence="2">Uncharacterized protein</fullName>
    </submittedName>
</protein>
<dbReference type="EMBL" id="CP036432">
    <property type="protein sequence ID" value="QDV87400.1"/>
    <property type="molecule type" value="Genomic_DNA"/>
</dbReference>
<sequence>MQRTKCTESKFTRAEFYELVWSKPATHLAKELGCSDSEIGILCKSHDIPKPFAGYWMMLVHGKAPERPPLPISDGEASRMITVINRAAEACSDEEPKREPQYDDEILQKLDLVAQLGPLRVGKALRSPHSLVSKTQAQIAENTTDCKKRRLPEKDYGRYSRSRDMLAVEVSPGMTGRALRIMDAFIKRIVQLGGKVEIRRCGYDRRERATTVVIAGVDVTTLRLREKRKKVPSTKKDEFWDRWGGNRIELVPTGILLFDLGPGSFGRELLIDETNRKLEDGLNDLIIRLIKKAGEIRIQKRVDAERTARLERQQEIDRERKKLIKKRKKELRQQKKKEQERIDALVSDATCFKMARAIRTYLHALSCSLATEEGTIAIDGDTAQYLRWAHQQADRLDPLCESPHSVLDEDLNTSGIGPNRPR</sequence>
<evidence type="ECO:0000313" key="2">
    <source>
        <dbReference type="EMBL" id="QDV87400.1"/>
    </source>
</evidence>
<feature type="coiled-coil region" evidence="1">
    <location>
        <begin position="320"/>
        <end position="348"/>
    </location>
</feature>
<accession>A0ABX5Y2I0</accession>
<keyword evidence="1" id="KW-0175">Coiled coil</keyword>
<dbReference type="Proteomes" id="UP000318081">
    <property type="component" value="Chromosome"/>
</dbReference>
<evidence type="ECO:0000256" key="1">
    <source>
        <dbReference type="SAM" id="Coils"/>
    </source>
</evidence>
<reference evidence="2 3" key="1">
    <citation type="submission" date="2019-02" db="EMBL/GenBank/DDBJ databases">
        <title>Deep-cultivation of Planctomycetes and their phenomic and genomic characterization uncovers novel biology.</title>
        <authorList>
            <person name="Wiegand S."/>
            <person name="Jogler M."/>
            <person name="Boedeker C."/>
            <person name="Pinto D."/>
            <person name="Vollmers J."/>
            <person name="Rivas-Marin E."/>
            <person name="Kohn T."/>
            <person name="Peeters S.H."/>
            <person name="Heuer A."/>
            <person name="Rast P."/>
            <person name="Oberbeckmann S."/>
            <person name="Bunk B."/>
            <person name="Jeske O."/>
            <person name="Meyerdierks A."/>
            <person name="Storesund J.E."/>
            <person name="Kallscheuer N."/>
            <person name="Luecker S."/>
            <person name="Lage O.M."/>
            <person name="Pohl T."/>
            <person name="Merkel B.J."/>
            <person name="Hornburger P."/>
            <person name="Mueller R.-W."/>
            <person name="Bruemmer F."/>
            <person name="Labrenz M."/>
            <person name="Spormann A.M."/>
            <person name="Op den Camp H."/>
            <person name="Overmann J."/>
            <person name="Amann R."/>
            <person name="Jetten M.S.M."/>
            <person name="Mascher T."/>
            <person name="Medema M.H."/>
            <person name="Devos D.P."/>
            <person name="Kaster A.-K."/>
            <person name="Ovreas L."/>
            <person name="Rohde M."/>
            <person name="Galperin M.Y."/>
            <person name="Jogler C."/>
        </authorList>
    </citation>
    <scope>NUCLEOTIDE SEQUENCE [LARGE SCALE GENOMIC DNA]</scope>
    <source>
        <strain evidence="2 3">TBK1r</strain>
    </source>
</reference>
<keyword evidence="3" id="KW-1185">Reference proteome</keyword>
<name>A0ABX5Y2I0_9BACT</name>
<organism evidence="2 3">
    <name type="scientific">Stieleria magnilauensis</name>
    <dbReference type="NCBI Taxonomy" id="2527963"/>
    <lineage>
        <taxon>Bacteria</taxon>
        <taxon>Pseudomonadati</taxon>
        <taxon>Planctomycetota</taxon>
        <taxon>Planctomycetia</taxon>
        <taxon>Pirellulales</taxon>
        <taxon>Pirellulaceae</taxon>
        <taxon>Stieleria</taxon>
    </lineage>
</organism>
<gene>
    <name evidence="2" type="ORF">TBK1r_64300</name>
</gene>
<proteinExistence type="predicted"/>